<dbReference type="Pfam" id="PF01753">
    <property type="entry name" value="zf-MYND"/>
    <property type="match status" value="1"/>
</dbReference>
<dbReference type="Gene3D" id="6.10.140.2220">
    <property type="match status" value="1"/>
</dbReference>
<accession>A0A8H6YTJ3</accession>
<proteinExistence type="predicted"/>
<keyword evidence="2 4" id="KW-0863">Zinc-finger</keyword>
<keyword evidence="1" id="KW-0479">Metal-binding</keyword>
<reference evidence="6" key="1">
    <citation type="submission" date="2020-05" db="EMBL/GenBank/DDBJ databases">
        <title>Mycena genomes resolve the evolution of fungal bioluminescence.</title>
        <authorList>
            <person name="Tsai I.J."/>
        </authorList>
    </citation>
    <scope>NUCLEOTIDE SEQUENCE</scope>
    <source>
        <strain evidence="6">160909Yilan</strain>
    </source>
</reference>
<evidence type="ECO:0000256" key="1">
    <source>
        <dbReference type="ARBA" id="ARBA00022723"/>
    </source>
</evidence>
<organism evidence="6 7">
    <name type="scientific">Mycena sanguinolenta</name>
    <dbReference type="NCBI Taxonomy" id="230812"/>
    <lineage>
        <taxon>Eukaryota</taxon>
        <taxon>Fungi</taxon>
        <taxon>Dikarya</taxon>
        <taxon>Basidiomycota</taxon>
        <taxon>Agaricomycotina</taxon>
        <taxon>Agaricomycetes</taxon>
        <taxon>Agaricomycetidae</taxon>
        <taxon>Agaricales</taxon>
        <taxon>Marasmiineae</taxon>
        <taxon>Mycenaceae</taxon>
        <taxon>Mycena</taxon>
    </lineage>
</organism>
<comment type="caution">
    <text evidence="6">The sequence shown here is derived from an EMBL/GenBank/DDBJ whole genome shotgun (WGS) entry which is preliminary data.</text>
</comment>
<dbReference type="GO" id="GO:0008270">
    <property type="term" value="F:zinc ion binding"/>
    <property type="evidence" value="ECO:0007669"/>
    <property type="project" value="UniProtKB-KW"/>
</dbReference>
<evidence type="ECO:0000256" key="4">
    <source>
        <dbReference type="PROSITE-ProRule" id="PRU00134"/>
    </source>
</evidence>
<evidence type="ECO:0000313" key="6">
    <source>
        <dbReference type="EMBL" id="KAF7364071.1"/>
    </source>
</evidence>
<evidence type="ECO:0000313" key="7">
    <source>
        <dbReference type="Proteomes" id="UP000623467"/>
    </source>
</evidence>
<sequence>MHQSLRLAILSGLERPKFDAAMAAVNGSLPLLRSMVQEAAMNREEKRILPVFYHHLDPNKIPSKDAMDTEILANDTIDSITRALLCLGGLYNLFPFPPGSHLDLWERVWPWGQFLDAHVSRIADAPTQDMLRAHVFRIITNFFGISDKLASTPEIGVLAAQVWGSYFQDPNPASEKALRCVALFLTWKSEYGLDPFIEGAGSVDALAILVVGLVDYMLASDAPPETKTRTLRAAIVFSRRSKGDAWVSALRAHKFTAAMISVLLFVEHHIHVPIEQNLHQDLYNQALFSFLRQCALNSGFSDVVEAVDAGLLQVTASIISRNLDWKDLKKAIRGMIKFTVQPATVYYSVLAALERALPLIQQTLHASASDSAIYLDWKEFVGMALDRLEVKKKFDSGEHIARKACDNLECGKILKKTAFKRCAGCEYHYYCSKDCQIKDWRTGHRESCRHLRPQGWHDESLDGPAYFTSRDRAFLRFLVAYDYERHKLEIFLARIVNIHQHGESLVTLFDYITGGVQITQSPLFEEDGGQGPDYLVRVTRSGRRMHHIIVRLTTRPAHFQEWLLAIRSSASEVHDRLFELSQNLLPGTDSVADLSPDVHRAVTELIETMCPKIQEIVS</sequence>
<dbReference type="PROSITE" id="PS50865">
    <property type="entry name" value="ZF_MYND_2"/>
    <property type="match status" value="1"/>
</dbReference>
<evidence type="ECO:0000256" key="2">
    <source>
        <dbReference type="ARBA" id="ARBA00022771"/>
    </source>
</evidence>
<evidence type="ECO:0000259" key="5">
    <source>
        <dbReference type="PROSITE" id="PS50865"/>
    </source>
</evidence>
<dbReference type="Proteomes" id="UP000623467">
    <property type="component" value="Unassembled WGS sequence"/>
</dbReference>
<evidence type="ECO:0000256" key="3">
    <source>
        <dbReference type="ARBA" id="ARBA00022833"/>
    </source>
</evidence>
<gene>
    <name evidence="6" type="ORF">MSAN_01065900</name>
</gene>
<dbReference type="AlphaFoldDB" id="A0A8H6YTJ3"/>
<feature type="domain" description="MYND-type" evidence="5">
    <location>
        <begin position="407"/>
        <end position="448"/>
    </location>
</feature>
<dbReference type="OrthoDB" id="2876065at2759"/>
<name>A0A8H6YTJ3_9AGAR</name>
<keyword evidence="7" id="KW-1185">Reference proteome</keyword>
<dbReference type="EMBL" id="JACAZH010000007">
    <property type="protein sequence ID" value="KAF7364071.1"/>
    <property type="molecule type" value="Genomic_DNA"/>
</dbReference>
<protein>
    <submittedName>
        <fullName evidence="6">MYND-type domain-containing protein</fullName>
    </submittedName>
</protein>
<keyword evidence="3" id="KW-0862">Zinc</keyword>
<dbReference type="InterPro" id="IPR002893">
    <property type="entry name" value="Znf_MYND"/>
</dbReference>
<dbReference type="SUPFAM" id="SSF144232">
    <property type="entry name" value="HIT/MYND zinc finger-like"/>
    <property type="match status" value="1"/>
</dbReference>